<sequence>MDIINKVGSLLNPASLNPSARNPGNTAPAIQTANNASSDVMGTHRVLASGDIVASNKRMEMTGAVSSLNRSVQSIQRGIEFSVDEASGRSVVRIVDRETGDVIRQLPPEAVLAAARQIKEFLEVRQASVDSSGESDEALGFIMQAQA</sequence>
<dbReference type="PANTHER" id="PTHR37166">
    <property type="entry name" value="PROTEIN FLAG"/>
    <property type="match status" value="1"/>
</dbReference>
<dbReference type="Gene3D" id="3.30.160.170">
    <property type="entry name" value="FlaG-like"/>
    <property type="match status" value="1"/>
</dbReference>
<proteinExistence type="predicted"/>
<dbReference type="InterPro" id="IPR035924">
    <property type="entry name" value="FlaG-like_sf"/>
</dbReference>
<protein>
    <recommendedName>
        <fullName evidence="2">Flagellar protein FlaG</fullName>
    </recommendedName>
</protein>
<evidence type="ECO:0008006" key="2">
    <source>
        <dbReference type="Google" id="ProtNLM"/>
    </source>
</evidence>
<evidence type="ECO:0000313" key="1">
    <source>
        <dbReference type="EMBL" id="VAX06240.1"/>
    </source>
</evidence>
<dbReference type="Pfam" id="PF03646">
    <property type="entry name" value="FlaG"/>
    <property type="match status" value="1"/>
</dbReference>
<dbReference type="SUPFAM" id="SSF160214">
    <property type="entry name" value="FlaG-like"/>
    <property type="match status" value="1"/>
</dbReference>
<dbReference type="PANTHER" id="PTHR37166:SF1">
    <property type="entry name" value="PROTEIN FLAG"/>
    <property type="match status" value="1"/>
</dbReference>
<accession>A0A3B1B7G8</accession>
<dbReference type="EMBL" id="UOFX01000011">
    <property type="protein sequence ID" value="VAX06240.1"/>
    <property type="molecule type" value="Genomic_DNA"/>
</dbReference>
<organism evidence="1">
    <name type="scientific">hydrothermal vent metagenome</name>
    <dbReference type="NCBI Taxonomy" id="652676"/>
    <lineage>
        <taxon>unclassified sequences</taxon>
        <taxon>metagenomes</taxon>
        <taxon>ecological metagenomes</taxon>
    </lineage>
</organism>
<name>A0A3B1B7G8_9ZZZZ</name>
<dbReference type="InterPro" id="IPR005186">
    <property type="entry name" value="FlaG"/>
</dbReference>
<dbReference type="AlphaFoldDB" id="A0A3B1B7G8"/>
<reference evidence="1" key="1">
    <citation type="submission" date="2018-06" db="EMBL/GenBank/DDBJ databases">
        <authorList>
            <person name="Zhirakovskaya E."/>
        </authorList>
    </citation>
    <scope>NUCLEOTIDE SEQUENCE</scope>
</reference>
<gene>
    <name evidence="1" type="ORF">MNBD_GAMMA26-982</name>
</gene>